<protein>
    <submittedName>
        <fullName evidence="10">Laccase-like</fullName>
    </submittedName>
</protein>
<dbReference type="InterPro" id="IPR002355">
    <property type="entry name" value="Cu_oxidase_Cu_BS"/>
</dbReference>
<keyword evidence="2" id="KW-0479">Metal-binding</keyword>
<dbReference type="PANTHER" id="PTHR11709:SF394">
    <property type="entry name" value="FI03373P-RELATED"/>
    <property type="match status" value="1"/>
</dbReference>
<evidence type="ECO:0000256" key="3">
    <source>
        <dbReference type="ARBA" id="ARBA00023002"/>
    </source>
</evidence>
<dbReference type="InterPro" id="IPR011707">
    <property type="entry name" value="Cu-oxidase-like_N"/>
</dbReference>
<dbReference type="CDD" id="cd13905">
    <property type="entry name" value="CuRO_3_tcLLC2_insect_like"/>
    <property type="match status" value="1"/>
</dbReference>
<feature type="signal peptide" evidence="5">
    <location>
        <begin position="1"/>
        <end position="17"/>
    </location>
</feature>
<dbReference type="PANTHER" id="PTHR11709">
    <property type="entry name" value="MULTI-COPPER OXIDASE"/>
    <property type="match status" value="1"/>
</dbReference>
<dbReference type="InterPro" id="IPR011706">
    <property type="entry name" value="Cu-oxidase_C"/>
</dbReference>
<dbReference type="InterPro" id="IPR001117">
    <property type="entry name" value="Cu-oxidase_2nd"/>
</dbReference>
<evidence type="ECO:0000313" key="10">
    <source>
        <dbReference type="RefSeq" id="XP_017770701.1"/>
    </source>
</evidence>
<dbReference type="Pfam" id="PF00394">
    <property type="entry name" value="Cu-oxidase"/>
    <property type="match status" value="1"/>
</dbReference>
<feature type="domain" description="Plastocyanin-like" evidence="7">
    <location>
        <begin position="449"/>
        <end position="589"/>
    </location>
</feature>
<proteinExistence type="inferred from homology"/>
<dbReference type="RefSeq" id="XP_017770701.1">
    <property type="nucleotide sequence ID" value="XM_017915212.1"/>
</dbReference>
<feature type="domain" description="Plastocyanin-like" evidence="6">
    <location>
        <begin position="203"/>
        <end position="347"/>
    </location>
</feature>
<evidence type="ECO:0000256" key="2">
    <source>
        <dbReference type="ARBA" id="ARBA00022723"/>
    </source>
</evidence>
<sequence length="606" mass="69730">MKHLLGYLLLFVSFFSCFDFLVRPDYRNHVCKRQCNGQVMTCSYEFHFEWIYTMEPNCFNCTVNPNGNYNDCWRPECVPADGANHLVSILNRMMPGPQIEVCMGDTVLVTLFNDMPDVATTIHWHGMHQREMPWMDGVPFVSQCPIQPNNIFRYRFKANPSGTHWYHSHIGNQRVNGAYGPLIVRRPDFDNPHRQLYDFDSSDHVISLMEMYRVSPDELFYEDYRLKQINNNMVSTILVNRFGYNESNSVPPARFHVRKGFRYRFRVIHGGYRVCPIRVKIDNHNMTIISSDGEDIQPVTVQTFYINNGERYDFVVTANQNGDRFWMRFLGLMDCENKEGRAILTYDTVQNAPEPQTLSLPTTQPAPDGLVMNCINTPSGVPGCLDMTQLRSIVQSPRLCGRPDFRYYFSFDTYNYALPEFEGPGQENVITTPVVNNISFIFPHTPLVQEYQPNNFCNIENQQNCQGLPICQCTHVVSIPHGSLVELVLVDEGTVFDLSHPIHLHGYQFAVVGQDRLGTSTSTWDIRRLVENNLVQTNCDRPILKDTVSIPDGGYVIIRFIADNPGYWLSHCHVEHHMEVGMGFVLQTGNPKFPPQDFPRCGDYYG</sequence>
<accession>A0ABM1M801</accession>
<reference evidence="10" key="1">
    <citation type="submission" date="2025-08" db="UniProtKB">
        <authorList>
            <consortium name="RefSeq"/>
        </authorList>
    </citation>
    <scope>IDENTIFICATION</scope>
    <source>
        <tissue evidence="10">Whole Larva</tissue>
    </source>
</reference>
<dbReference type="CDD" id="cd13884">
    <property type="entry name" value="CuRO_2_tcLCC_insect_like"/>
    <property type="match status" value="1"/>
</dbReference>
<dbReference type="CDD" id="cd13858">
    <property type="entry name" value="CuRO_1_tcLCC2_insect_like"/>
    <property type="match status" value="1"/>
</dbReference>
<dbReference type="Pfam" id="PF07731">
    <property type="entry name" value="Cu-oxidase_2"/>
    <property type="match status" value="1"/>
</dbReference>
<gene>
    <name evidence="10" type="primary">LOC108558330</name>
</gene>
<feature type="domain" description="Plastocyanin-like" evidence="8">
    <location>
        <begin position="77"/>
        <end position="187"/>
    </location>
</feature>
<keyword evidence="3" id="KW-0560">Oxidoreductase</keyword>
<evidence type="ECO:0000259" key="8">
    <source>
        <dbReference type="Pfam" id="PF07732"/>
    </source>
</evidence>
<evidence type="ECO:0000256" key="5">
    <source>
        <dbReference type="SAM" id="SignalP"/>
    </source>
</evidence>
<evidence type="ECO:0000256" key="4">
    <source>
        <dbReference type="ARBA" id="ARBA00023008"/>
    </source>
</evidence>
<dbReference type="InterPro" id="IPR008972">
    <property type="entry name" value="Cupredoxin"/>
</dbReference>
<dbReference type="Proteomes" id="UP000695000">
    <property type="component" value="Unplaced"/>
</dbReference>
<dbReference type="InterPro" id="IPR045087">
    <property type="entry name" value="Cu-oxidase_fam"/>
</dbReference>
<dbReference type="Pfam" id="PF07732">
    <property type="entry name" value="Cu-oxidase_3"/>
    <property type="match status" value="1"/>
</dbReference>
<comment type="similarity">
    <text evidence="1">Belongs to the multicopper oxidase family.</text>
</comment>
<evidence type="ECO:0000256" key="1">
    <source>
        <dbReference type="ARBA" id="ARBA00010609"/>
    </source>
</evidence>
<feature type="chain" id="PRO_5045707100" evidence="5">
    <location>
        <begin position="18"/>
        <end position="606"/>
    </location>
</feature>
<name>A0ABM1M801_NICVS</name>
<dbReference type="PROSITE" id="PS00080">
    <property type="entry name" value="MULTICOPPER_OXIDASE2"/>
    <property type="match status" value="1"/>
</dbReference>
<dbReference type="GeneID" id="108558330"/>
<organism evidence="9 10">
    <name type="scientific">Nicrophorus vespilloides</name>
    <name type="common">Boreal carrion beetle</name>
    <dbReference type="NCBI Taxonomy" id="110193"/>
    <lineage>
        <taxon>Eukaryota</taxon>
        <taxon>Metazoa</taxon>
        <taxon>Ecdysozoa</taxon>
        <taxon>Arthropoda</taxon>
        <taxon>Hexapoda</taxon>
        <taxon>Insecta</taxon>
        <taxon>Pterygota</taxon>
        <taxon>Neoptera</taxon>
        <taxon>Endopterygota</taxon>
        <taxon>Coleoptera</taxon>
        <taxon>Polyphaga</taxon>
        <taxon>Staphyliniformia</taxon>
        <taxon>Silphidae</taxon>
        <taxon>Nicrophorinae</taxon>
        <taxon>Nicrophorus</taxon>
    </lineage>
</organism>
<dbReference type="SUPFAM" id="SSF49503">
    <property type="entry name" value="Cupredoxins"/>
    <property type="match status" value="3"/>
</dbReference>
<evidence type="ECO:0000259" key="6">
    <source>
        <dbReference type="Pfam" id="PF00394"/>
    </source>
</evidence>
<evidence type="ECO:0000259" key="7">
    <source>
        <dbReference type="Pfam" id="PF07731"/>
    </source>
</evidence>
<keyword evidence="5" id="KW-0732">Signal</keyword>
<evidence type="ECO:0000313" key="9">
    <source>
        <dbReference type="Proteomes" id="UP000695000"/>
    </source>
</evidence>
<dbReference type="PROSITE" id="PS51257">
    <property type="entry name" value="PROKAR_LIPOPROTEIN"/>
    <property type="match status" value="1"/>
</dbReference>
<keyword evidence="9" id="KW-1185">Reference proteome</keyword>
<keyword evidence="4" id="KW-0186">Copper</keyword>
<dbReference type="Gene3D" id="2.60.40.420">
    <property type="entry name" value="Cupredoxins - blue copper proteins"/>
    <property type="match status" value="3"/>
</dbReference>